<dbReference type="Gene3D" id="3.90.550.10">
    <property type="entry name" value="Spore Coat Polysaccharide Biosynthesis Protein SpsA, Chain A"/>
    <property type="match status" value="1"/>
</dbReference>
<organism evidence="10 11">
    <name type="scientific">Sphingomonas lycopersici</name>
    <dbReference type="NCBI Taxonomy" id="2951807"/>
    <lineage>
        <taxon>Bacteria</taxon>
        <taxon>Pseudomonadati</taxon>
        <taxon>Pseudomonadota</taxon>
        <taxon>Alphaproteobacteria</taxon>
        <taxon>Sphingomonadales</taxon>
        <taxon>Sphingomonadaceae</taxon>
        <taxon>Sphingomonas</taxon>
    </lineage>
</organism>
<evidence type="ECO:0000256" key="4">
    <source>
        <dbReference type="ARBA" id="ARBA00022676"/>
    </source>
</evidence>
<dbReference type="PANTHER" id="PTHR12726">
    <property type="entry name" value="CERAMIDE GLUCOSYLTRANSFERASE"/>
    <property type="match status" value="1"/>
</dbReference>
<dbReference type="GO" id="GO:0006679">
    <property type="term" value="P:glucosylceramide biosynthetic process"/>
    <property type="evidence" value="ECO:0007669"/>
    <property type="project" value="TreeGrafter"/>
</dbReference>
<dbReference type="EMBL" id="JANFAV010000029">
    <property type="protein sequence ID" value="MCW6537692.1"/>
    <property type="molecule type" value="Genomic_DNA"/>
</dbReference>
<dbReference type="Proteomes" id="UP001165565">
    <property type="component" value="Unassembled WGS sequence"/>
</dbReference>
<accession>A0AA42CSV5</accession>
<comment type="subcellular location">
    <subcellularLocation>
        <location evidence="1">Membrane</location>
        <topology evidence="1">Multi-pass membrane protein</topology>
    </subcellularLocation>
</comment>
<evidence type="ECO:0000256" key="9">
    <source>
        <dbReference type="SAM" id="Phobius"/>
    </source>
</evidence>
<keyword evidence="5" id="KW-0808">Transferase</keyword>
<keyword evidence="7 9" id="KW-1133">Transmembrane helix</keyword>
<dbReference type="AlphaFoldDB" id="A0AA42CSV5"/>
<evidence type="ECO:0000256" key="3">
    <source>
        <dbReference type="ARBA" id="ARBA00004991"/>
    </source>
</evidence>
<evidence type="ECO:0000256" key="2">
    <source>
        <dbReference type="ARBA" id="ARBA00004760"/>
    </source>
</evidence>
<evidence type="ECO:0000313" key="11">
    <source>
        <dbReference type="Proteomes" id="UP001165565"/>
    </source>
</evidence>
<feature type="transmembrane region" description="Helical" evidence="9">
    <location>
        <begin position="12"/>
        <end position="32"/>
    </location>
</feature>
<dbReference type="InterPro" id="IPR017835">
    <property type="entry name" value="Hopen-assoc_HpnI"/>
</dbReference>
<evidence type="ECO:0000256" key="1">
    <source>
        <dbReference type="ARBA" id="ARBA00004141"/>
    </source>
</evidence>
<proteinExistence type="predicted"/>
<evidence type="ECO:0000256" key="7">
    <source>
        <dbReference type="ARBA" id="ARBA00022989"/>
    </source>
</evidence>
<evidence type="ECO:0000256" key="6">
    <source>
        <dbReference type="ARBA" id="ARBA00022692"/>
    </source>
</evidence>
<dbReference type="CDD" id="cd02520">
    <property type="entry name" value="Glucosylceramide_synthase"/>
    <property type="match status" value="1"/>
</dbReference>
<dbReference type="SUPFAM" id="SSF53448">
    <property type="entry name" value="Nucleotide-diphospho-sugar transferases"/>
    <property type="match status" value="1"/>
</dbReference>
<dbReference type="InterPro" id="IPR029044">
    <property type="entry name" value="Nucleotide-diphossugar_trans"/>
</dbReference>
<comment type="caution">
    <text evidence="10">The sequence shown here is derived from an EMBL/GenBank/DDBJ whole genome shotgun (WGS) entry which is preliminary data.</text>
</comment>
<keyword evidence="8 9" id="KW-0472">Membrane</keyword>
<keyword evidence="4" id="KW-0328">Glycosyltransferase</keyword>
<protein>
    <submittedName>
        <fullName evidence="10">Bacteriohopanetetrol glucosamine biosynthesis glycosyltransferase HpnI</fullName>
    </submittedName>
</protein>
<comment type="pathway">
    <text evidence="3">Sphingolipid metabolism.</text>
</comment>
<dbReference type="RefSeq" id="WP_265271862.1">
    <property type="nucleotide sequence ID" value="NZ_JANFAV010000029.1"/>
</dbReference>
<keyword evidence="6 9" id="KW-0812">Transmembrane</keyword>
<sequence>MGFVAIINVMGWVLLGLSVLGTLYMIAAAFTMRRFFAHPVPPGRRSEGVTLLKPLHGAEPRLVDNLASFLEQDHDGPIQLLCGVQRADDPAIAAVAALKVRFPQARIDLVVDPTPHGANGKVANLINLEPHIAHDVIVLSDSDMAARPDYLAGLLSALDRPGVGAVTLAYYGRGDGGFWSRVGAAGLSWQFLPGAVFGVAHRLARPCMGSTIAMRRPMLAAIGGFRAFADVLADDYAIGEAIAARGALVTVPPMLVTHASAERNFGELWRHELRWGATVRDVVPGAYMLGVIGMPLPLALCDIVCQPRWGLAAAAFALVSRLGVAYVADRRAGTRTASLWLLPIRDCLTFAVFVASLGVRSVDWRGATLKMEKHGRIAAEPEIPLP</sequence>
<reference evidence="10" key="1">
    <citation type="submission" date="2022-06" db="EMBL/GenBank/DDBJ databases">
        <title>Sphingomonas sp. nov. isolated from rhizosphere soil of tomato.</title>
        <authorList>
            <person name="Dong H."/>
            <person name="Gao R."/>
        </authorList>
    </citation>
    <scope>NUCLEOTIDE SEQUENCE</scope>
    <source>
        <strain evidence="10">MMSM24</strain>
    </source>
</reference>
<dbReference type="PANTHER" id="PTHR12726:SF0">
    <property type="entry name" value="CERAMIDE GLUCOSYLTRANSFERASE"/>
    <property type="match status" value="1"/>
</dbReference>
<dbReference type="GO" id="GO:0016020">
    <property type="term" value="C:membrane"/>
    <property type="evidence" value="ECO:0007669"/>
    <property type="project" value="UniProtKB-SubCell"/>
</dbReference>
<evidence type="ECO:0000256" key="5">
    <source>
        <dbReference type="ARBA" id="ARBA00022679"/>
    </source>
</evidence>
<gene>
    <name evidence="10" type="primary">hpnI</name>
    <name evidence="10" type="ORF">NEE01_23200</name>
</gene>
<dbReference type="NCBIfam" id="TIGR03472">
    <property type="entry name" value="HpnI"/>
    <property type="match status" value="1"/>
</dbReference>
<dbReference type="InterPro" id="IPR025993">
    <property type="entry name" value="Ceramide_glucosylTrfase"/>
</dbReference>
<name>A0AA42CSV5_9SPHN</name>
<keyword evidence="11" id="KW-1185">Reference proteome</keyword>
<dbReference type="GO" id="GO:0008120">
    <property type="term" value="F:ceramide glucosyltransferase activity"/>
    <property type="evidence" value="ECO:0007669"/>
    <property type="project" value="TreeGrafter"/>
</dbReference>
<dbReference type="Pfam" id="PF13506">
    <property type="entry name" value="Glyco_transf_21"/>
    <property type="match status" value="1"/>
</dbReference>
<evidence type="ECO:0000256" key="8">
    <source>
        <dbReference type="ARBA" id="ARBA00023136"/>
    </source>
</evidence>
<evidence type="ECO:0000313" key="10">
    <source>
        <dbReference type="EMBL" id="MCW6537692.1"/>
    </source>
</evidence>
<comment type="pathway">
    <text evidence="2">Lipid metabolism; sphingolipid metabolism.</text>
</comment>